<proteinExistence type="inferred from homology"/>
<dbReference type="Gene3D" id="1.10.10.10">
    <property type="entry name" value="Winged helix-like DNA-binding domain superfamily/Winged helix DNA-binding domain"/>
    <property type="match status" value="1"/>
</dbReference>
<comment type="caution">
    <text evidence="7">The sequence shown here is derived from an EMBL/GenBank/DDBJ whole genome shotgun (WGS) entry which is preliminary data.</text>
</comment>
<evidence type="ECO:0000256" key="2">
    <source>
        <dbReference type="ARBA" id="ARBA00023015"/>
    </source>
</evidence>
<evidence type="ECO:0000259" key="6">
    <source>
        <dbReference type="Pfam" id="PF08281"/>
    </source>
</evidence>
<evidence type="ECO:0000256" key="4">
    <source>
        <dbReference type="ARBA" id="ARBA00023163"/>
    </source>
</evidence>
<accession>A0ABV4NQ49</accession>
<dbReference type="InterPro" id="IPR036388">
    <property type="entry name" value="WH-like_DNA-bd_sf"/>
</dbReference>
<keyword evidence="4" id="KW-0804">Transcription</keyword>
<protein>
    <submittedName>
        <fullName evidence="7">RNA polymerase sigma factor</fullName>
    </submittedName>
</protein>
<keyword evidence="3" id="KW-0731">Sigma factor</keyword>
<dbReference type="InterPro" id="IPR013324">
    <property type="entry name" value="RNA_pol_sigma_r3/r4-like"/>
</dbReference>
<feature type="domain" description="RNA polymerase sigma-70 region 2" evidence="5">
    <location>
        <begin position="20"/>
        <end position="78"/>
    </location>
</feature>
<evidence type="ECO:0000313" key="7">
    <source>
        <dbReference type="EMBL" id="MFA0791081.1"/>
    </source>
</evidence>
<dbReference type="SUPFAM" id="SSF88659">
    <property type="entry name" value="Sigma3 and sigma4 domains of RNA polymerase sigma factors"/>
    <property type="match status" value="1"/>
</dbReference>
<keyword evidence="2" id="KW-0805">Transcription regulation</keyword>
<dbReference type="NCBIfam" id="TIGR02937">
    <property type="entry name" value="sigma70-ECF"/>
    <property type="match status" value="1"/>
</dbReference>
<comment type="similarity">
    <text evidence="1">Belongs to the sigma-70 factor family. ECF subfamily.</text>
</comment>
<evidence type="ECO:0000256" key="3">
    <source>
        <dbReference type="ARBA" id="ARBA00023082"/>
    </source>
</evidence>
<feature type="domain" description="RNA polymerase sigma factor 70 region 4 type 2" evidence="6">
    <location>
        <begin position="112"/>
        <end position="162"/>
    </location>
</feature>
<dbReference type="InterPro" id="IPR039425">
    <property type="entry name" value="RNA_pol_sigma-70-like"/>
</dbReference>
<organism evidence="7 8">
    <name type="scientific">Microbulbifer echini</name>
    <dbReference type="NCBI Taxonomy" id="1529067"/>
    <lineage>
        <taxon>Bacteria</taxon>
        <taxon>Pseudomonadati</taxon>
        <taxon>Pseudomonadota</taxon>
        <taxon>Gammaproteobacteria</taxon>
        <taxon>Cellvibrionales</taxon>
        <taxon>Microbulbiferaceae</taxon>
        <taxon>Microbulbifer</taxon>
    </lineage>
</organism>
<dbReference type="Pfam" id="PF08281">
    <property type="entry name" value="Sigma70_r4_2"/>
    <property type="match status" value="1"/>
</dbReference>
<dbReference type="Proteomes" id="UP001569414">
    <property type="component" value="Unassembled WGS sequence"/>
</dbReference>
<evidence type="ECO:0000313" key="8">
    <source>
        <dbReference type="Proteomes" id="UP001569414"/>
    </source>
</evidence>
<sequence>MDKLCQRNLSLWVGEYLPGLRRYFACRAHPADVDDLVQEVFAHLYWHLGRSGVEVKNPRNYIYTVAKNLLVSHSRYQKARCRAYHDSLSSDFDIPDMITPERTVIGIQDCRCVFKAILGLPPRARTAFKFHRFEGMTYQDIAERMEISKESVKELIQRALIKVRRALEEAS</sequence>
<evidence type="ECO:0000256" key="1">
    <source>
        <dbReference type="ARBA" id="ARBA00010641"/>
    </source>
</evidence>
<dbReference type="EMBL" id="JBGMEL010000010">
    <property type="protein sequence ID" value="MFA0791081.1"/>
    <property type="molecule type" value="Genomic_DNA"/>
</dbReference>
<keyword evidence="8" id="KW-1185">Reference proteome</keyword>
<reference evidence="7 8" key="1">
    <citation type="submission" date="2024-08" db="EMBL/GenBank/DDBJ databases">
        <authorList>
            <person name="Ishaq N."/>
        </authorList>
    </citation>
    <scope>NUCLEOTIDE SEQUENCE [LARGE SCALE GENOMIC DNA]</scope>
    <source>
        <strain evidence="7 8">JCM 30400</strain>
    </source>
</reference>
<dbReference type="PANTHER" id="PTHR43133">
    <property type="entry name" value="RNA POLYMERASE ECF-TYPE SIGMA FACTO"/>
    <property type="match status" value="1"/>
</dbReference>
<dbReference type="Pfam" id="PF04542">
    <property type="entry name" value="Sigma70_r2"/>
    <property type="match status" value="1"/>
</dbReference>
<gene>
    <name evidence="7" type="ORF">ACCI51_11040</name>
</gene>
<dbReference type="RefSeq" id="WP_371843589.1">
    <property type="nucleotide sequence ID" value="NZ_JBGMEL010000010.1"/>
</dbReference>
<dbReference type="Gene3D" id="1.10.1740.10">
    <property type="match status" value="1"/>
</dbReference>
<dbReference type="InterPro" id="IPR013249">
    <property type="entry name" value="RNA_pol_sigma70_r4_t2"/>
</dbReference>
<dbReference type="SUPFAM" id="SSF88946">
    <property type="entry name" value="Sigma2 domain of RNA polymerase sigma factors"/>
    <property type="match status" value="1"/>
</dbReference>
<name>A0ABV4NQ49_9GAMM</name>
<evidence type="ECO:0000259" key="5">
    <source>
        <dbReference type="Pfam" id="PF04542"/>
    </source>
</evidence>
<dbReference type="CDD" id="cd06171">
    <property type="entry name" value="Sigma70_r4"/>
    <property type="match status" value="1"/>
</dbReference>
<dbReference type="PANTHER" id="PTHR43133:SF63">
    <property type="entry name" value="RNA POLYMERASE SIGMA FACTOR FECI-RELATED"/>
    <property type="match status" value="1"/>
</dbReference>
<dbReference type="InterPro" id="IPR013325">
    <property type="entry name" value="RNA_pol_sigma_r2"/>
</dbReference>
<dbReference type="InterPro" id="IPR014284">
    <property type="entry name" value="RNA_pol_sigma-70_dom"/>
</dbReference>
<dbReference type="InterPro" id="IPR007627">
    <property type="entry name" value="RNA_pol_sigma70_r2"/>
</dbReference>